<dbReference type="AlphaFoldDB" id="A0A9P3PNJ9"/>
<keyword evidence="2" id="KW-1185">Reference proteome</keyword>
<name>A0A9P3PNJ9_LYOSH</name>
<reference evidence="1" key="1">
    <citation type="submission" date="2022-07" db="EMBL/GenBank/DDBJ databases">
        <title>The genome of Lyophyllum shimeji provides insight into the initial evolution of ectomycorrhizal fungal genome.</title>
        <authorList>
            <person name="Kobayashi Y."/>
            <person name="Shibata T."/>
            <person name="Hirakawa H."/>
            <person name="Shigenobu S."/>
            <person name="Nishiyama T."/>
            <person name="Yamada A."/>
            <person name="Hasebe M."/>
            <person name="Kawaguchi M."/>
        </authorList>
    </citation>
    <scope>NUCLEOTIDE SEQUENCE</scope>
    <source>
        <strain evidence="1">AT787</strain>
    </source>
</reference>
<gene>
    <name evidence="1" type="ORF">LshimejAT787_0603170</name>
</gene>
<evidence type="ECO:0000313" key="2">
    <source>
        <dbReference type="Proteomes" id="UP001063166"/>
    </source>
</evidence>
<evidence type="ECO:0000313" key="1">
    <source>
        <dbReference type="EMBL" id="GLB39155.1"/>
    </source>
</evidence>
<organism evidence="1 2">
    <name type="scientific">Lyophyllum shimeji</name>
    <name type="common">Hon-shimeji</name>
    <name type="synonym">Tricholoma shimeji</name>
    <dbReference type="NCBI Taxonomy" id="47721"/>
    <lineage>
        <taxon>Eukaryota</taxon>
        <taxon>Fungi</taxon>
        <taxon>Dikarya</taxon>
        <taxon>Basidiomycota</taxon>
        <taxon>Agaricomycotina</taxon>
        <taxon>Agaricomycetes</taxon>
        <taxon>Agaricomycetidae</taxon>
        <taxon>Agaricales</taxon>
        <taxon>Tricholomatineae</taxon>
        <taxon>Lyophyllaceae</taxon>
        <taxon>Lyophyllum</taxon>
    </lineage>
</organism>
<sequence>MQTLVGRRLCLFSTSDVARYYLAHVKVRVICSQEYNWSLSTRDYAIDAPLLPYDPLMVPNEARGFFRRGIKGEQERERDFRQHKIEHGNVVSVPMTCHPRLSKD</sequence>
<dbReference type="Proteomes" id="UP001063166">
    <property type="component" value="Unassembled WGS sequence"/>
</dbReference>
<protein>
    <submittedName>
        <fullName evidence="1">Uncharacterized protein</fullName>
    </submittedName>
</protein>
<dbReference type="EMBL" id="BRPK01000006">
    <property type="protein sequence ID" value="GLB39155.1"/>
    <property type="molecule type" value="Genomic_DNA"/>
</dbReference>
<proteinExistence type="predicted"/>
<accession>A0A9P3PNJ9</accession>
<comment type="caution">
    <text evidence="1">The sequence shown here is derived from an EMBL/GenBank/DDBJ whole genome shotgun (WGS) entry which is preliminary data.</text>
</comment>